<feature type="region of interest" description="Disordered" evidence="1">
    <location>
        <begin position="1"/>
        <end position="24"/>
    </location>
</feature>
<proteinExistence type="predicted"/>
<dbReference type="AlphaFoldDB" id="A0A6A1W6I7"/>
<evidence type="ECO:0000256" key="1">
    <source>
        <dbReference type="SAM" id="MobiDB-lite"/>
    </source>
</evidence>
<name>A0A6A1W6I7_9ROSI</name>
<evidence type="ECO:0000313" key="2">
    <source>
        <dbReference type="EMBL" id="KAB1220884.1"/>
    </source>
</evidence>
<protein>
    <submittedName>
        <fullName evidence="2">Uncharacterized protein</fullName>
    </submittedName>
</protein>
<reference evidence="2 3" key="1">
    <citation type="journal article" date="2019" name="Plant Biotechnol. J.">
        <title>The red bayberry genome and genetic basis of sex determination.</title>
        <authorList>
            <person name="Jia H.M."/>
            <person name="Jia H.J."/>
            <person name="Cai Q.L."/>
            <person name="Wang Y."/>
            <person name="Zhao H.B."/>
            <person name="Yang W.F."/>
            <person name="Wang G.Y."/>
            <person name="Li Y.H."/>
            <person name="Zhan D.L."/>
            <person name="Shen Y.T."/>
            <person name="Niu Q.F."/>
            <person name="Chang L."/>
            <person name="Qiu J."/>
            <person name="Zhao L."/>
            <person name="Xie H.B."/>
            <person name="Fu W.Y."/>
            <person name="Jin J."/>
            <person name="Li X.W."/>
            <person name="Jiao Y."/>
            <person name="Zhou C.C."/>
            <person name="Tu T."/>
            <person name="Chai C.Y."/>
            <person name="Gao J.L."/>
            <person name="Fan L.J."/>
            <person name="van de Weg E."/>
            <person name="Wang J.Y."/>
            <person name="Gao Z.S."/>
        </authorList>
    </citation>
    <scope>NUCLEOTIDE SEQUENCE [LARGE SCALE GENOMIC DNA]</scope>
    <source>
        <tissue evidence="2">Leaves</tissue>
    </source>
</reference>
<accession>A0A6A1W6I7</accession>
<gene>
    <name evidence="2" type="ORF">CJ030_MR3G022596</name>
</gene>
<sequence length="77" mass="7963">MSQGTPACPSSCASTSSSKCRRGRTHGVSLEKSLGSSSGFGKLSVHISEGECGGVSSTIATYHEDWNVGLRADSDLR</sequence>
<dbReference type="EMBL" id="RXIC02000021">
    <property type="protein sequence ID" value="KAB1220884.1"/>
    <property type="molecule type" value="Genomic_DNA"/>
</dbReference>
<organism evidence="2 3">
    <name type="scientific">Morella rubra</name>
    <name type="common">Chinese bayberry</name>
    <dbReference type="NCBI Taxonomy" id="262757"/>
    <lineage>
        <taxon>Eukaryota</taxon>
        <taxon>Viridiplantae</taxon>
        <taxon>Streptophyta</taxon>
        <taxon>Embryophyta</taxon>
        <taxon>Tracheophyta</taxon>
        <taxon>Spermatophyta</taxon>
        <taxon>Magnoliopsida</taxon>
        <taxon>eudicotyledons</taxon>
        <taxon>Gunneridae</taxon>
        <taxon>Pentapetalae</taxon>
        <taxon>rosids</taxon>
        <taxon>fabids</taxon>
        <taxon>Fagales</taxon>
        <taxon>Myricaceae</taxon>
        <taxon>Morella</taxon>
    </lineage>
</organism>
<dbReference type="Proteomes" id="UP000516437">
    <property type="component" value="Chromosome 3"/>
</dbReference>
<feature type="compositionally biased region" description="Low complexity" evidence="1">
    <location>
        <begin position="1"/>
        <end position="18"/>
    </location>
</feature>
<evidence type="ECO:0000313" key="3">
    <source>
        <dbReference type="Proteomes" id="UP000516437"/>
    </source>
</evidence>
<keyword evidence="3" id="KW-1185">Reference proteome</keyword>
<comment type="caution">
    <text evidence="2">The sequence shown here is derived from an EMBL/GenBank/DDBJ whole genome shotgun (WGS) entry which is preliminary data.</text>
</comment>